<sequence length="110" mass="12346">MPVTNCDTIVRRLKELHDTQLLSWQEIADRDDYRGIPRGTLCSIAHGKPVPKKWRKQLGLPELAPAPVCVSCGSVHAGNCNPARQMVDISAVPVEQRKFILRDMYPKKKG</sequence>
<accession>A0A0G1YEL4</accession>
<gene>
    <name evidence="1" type="ORF">UY48_C0001G0048</name>
</gene>
<protein>
    <submittedName>
        <fullName evidence="1">Uncharacterized protein</fullName>
    </submittedName>
</protein>
<evidence type="ECO:0000313" key="1">
    <source>
        <dbReference type="EMBL" id="KKW13427.1"/>
    </source>
</evidence>
<name>A0A0G1YEL4_9BACT</name>
<reference evidence="1 2" key="1">
    <citation type="journal article" date="2015" name="Nature">
        <title>rRNA introns, odd ribosomes, and small enigmatic genomes across a large radiation of phyla.</title>
        <authorList>
            <person name="Brown C.T."/>
            <person name="Hug L.A."/>
            <person name="Thomas B.C."/>
            <person name="Sharon I."/>
            <person name="Castelle C.J."/>
            <person name="Singh A."/>
            <person name="Wilkins M.J."/>
            <person name="Williams K.H."/>
            <person name="Banfield J.F."/>
        </authorList>
    </citation>
    <scope>NUCLEOTIDE SEQUENCE [LARGE SCALE GENOMIC DNA]</scope>
</reference>
<evidence type="ECO:0000313" key="2">
    <source>
        <dbReference type="Proteomes" id="UP000034588"/>
    </source>
</evidence>
<comment type="caution">
    <text evidence="1">The sequence shown here is derived from an EMBL/GenBank/DDBJ whole genome shotgun (WGS) entry which is preliminary data.</text>
</comment>
<proteinExistence type="predicted"/>
<dbReference type="Proteomes" id="UP000034588">
    <property type="component" value="Unassembled WGS sequence"/>
</dbReference>
<dbReference type="EMBL" id="LCQD01000001">
    <property type="protein sequence ID" value="KKW13427.1"/>
    <property type="molecule type" value="Genomic_DNA"/>
</dbReference>
<dbReference type="AlphaFoldDB" id="A0A0G1YEL4"/>
<organism evidence="1 2">
    <name type="scientific">Candidatus Gottesmanbacteria bacterium GW2011_GWB1_49_7</name>
    <dbReference type="NCBI Taxonomy" id="1618448"/>
    <lineage>
        <taxon>Bacteria</taxon>
        <taxon>Candidatus Gottesmaniibacteriota</taxon>
    </lineage>
</organism>